<accession>A0A9D4ZPY3</accession>
<evidence type="ECO:0000256" key="1">
    <source>
        <dbReference type="SAM" id="MobiDB-lite"/>
    </source>
</evidence>
<dbReference type="SUPFAM" id="SSF55073">
    <property type="entry name" value="Nucleotide cyclase"/>
    <property type="match status" value="1"/>
</dbReference>
<evidence type="ECO:0000313" key="4">
    <source>
        <dbReference type="EMBL" id="KAI5083498.1"/>
    </source>
</evidence>
<dbReference type="InterPro" id="IPR029787">
    <property type="entry name" value="Nucleotide_cyclase"/>
</dbReference>
<reference evidence="4" key="1">
    <citation type="submission" date="2021-01" db="EMBL/GenBank/DDBJ databases">
        <title>Adiantum capillus-veneris genome.</title>
        <authorList>
            <person name="Fang Y."/>
            <person name="Liao Q."/>
        </authorList>
    </citation>
    <scope>NUCLEOTIDE SEQUENCE</scope>
    <source>
        <strain evidence="4">H3</strain>
        <tissue evidence="4">Leaf</tissue>
    </source>
</reference>
<feature type="compositionally biased region" description="Polar residues" evidence="1">
    <location>
        <begin position="112"/>
        <end position="122"/>
    </location>
</feature>
<dbReference type="GO" id="GO:0035556">
    <property type="term" value="P:intracellular signal transduction"/>
    <property type="evidence" value="ECO:0007669"/>
    <property type="project" value="InterPro"/>
</dbReference>
<keyword evidence="2" id="KW-0812">Transmembrane</keyword>
<feature type="domain" description="Guanylate cyclase" evidence="3">
    <location>
        <begin position="705"/>
        <end position="852"/>
    </location>
</feature>
<dbReference type="EMBL" id="JABFUD020000002">
    <property type="protein sequence ID" value="KAI5083498.1"/>
    <property type="molecule type" value="Genomic_DNA"/>
</dbReference>
<dbReference type="PANTHER" id="PTHR43336:SF3">
    <property type="entry name" value="GUANYLATE CYCLASE DOMAIN-CONTAINING PROTEIN"/>
    <property type="match status" value="1"/>
</dbReference>
<protein>
    <recommendedName>
        <fullName evidence="3">Guanylate cyclase domain-containing protein</fullName>
    </recommendedName>
</protein>
<name>A0A9D4ZPY3_ADICA</name>
<feature type="transmembrane region" description="Helical" evidence="2">
    <location>
        <begin position="279"/>
        <end position="297"/>
    </location>
</feature>
<dbReference type="InterPro" id="IPR001054">
    <property type="entry name" value="A/G_cyclase"/>
</dbReference>
<dbReference type="Proteomes" id="UP000886520">
    <property type="component" value="Chromosome 3"/>
</dbReference>
<keyword evidence="2" id="KW-1133">Transmembrane helix</keyword>
<dbReference type="CDD" id="cd07302">
    <property type="entry name" value="CHD"/>
    <property type="match status" value="1"/>
</dbReference>
<dbReference type="Gene3D" id="3.30.70.1230">
    <property type="entry name" value="Nucleotide cyclase"/>
    <property type="match status" value="1"/>
</dbReference>
<comment type="caution">
    <text evidence="4">The sequence shown here is derived from an EMBL/GenBank/DDBJ whole genome shotgun (WGS) entry which is preliminary data.</text>
</comment>
<dbReference type="PANTHER" id="PTHR43336">
    <property type="entry name" value="OXYGEN SENSOR HISTIDINE KINASE RESPONSE REGULATOR DEVS/DOSS"/>
    <property type="match status" value="1"/>
</dbReference>
<feature type="transmembrane region" description="Helical" evidence="2">
    <location>
        <begin position="335"/>
        <end position="356"/>
    </location>
</feature>
<dbReference type="PROSITE" id="PS50125">
    <property type="entry name" value="GUANYLATE_CYCLASE_2"/>
    <property type="match status" value="1"/>
</dbReference>
<dbReference type="SMART" id="SM00044">
    <property type="entry name" value="CYCc"/>
    <property type="match status" value="1"/>
</dbReference>
<evidence type="ECO:0000259" key="3">
    <source>
        <dbReference type="PROSITE" id="PS50125"/>
    </source>
</evidence>
<dbReference type="Pfam" id="PF00211">
    <property type="entry name" value="Guanylate_cyc"/>
    <property type="match status" value="1"/>
</dbReference>
<dbReference type="OrthoDB" id="60033at2759"/>
<feature type="region of interest" description="Disordered" evidence="1">
    <location>
        <begin position="112"/>
        <end position="162"/>
    </location>
</feature>
<organism evidence="4 5">
    <name type="scientific">Adiantum capillus-veneris</name>
    <name type="common">Maidenhair fern</name>
    <dbReference type="NCBI Taxonomy" id="13818"/>
    <lineage>
        <taxon>Eukaryota</taxon>
        <taxon>Viridiplantae</taxon>
        <taxon>Streptophyta</taxon>
        <taxon>Embryophyta</taxon>
        <taxon>Tracheophyta</taxon>
        <taxon>Polypodiopsida</taxon>
        <taxon>Polypodiidae</taxon>
        <taxon>Polypodiales</taxon>
        <taxon>Pteridineae</taxon>
        <taxon>Pteridaceae</taxon>
        <taxon>Vittarioideae</taxon>
        <taxon>Adiantum</taxon>
    </lineage>
</organism>
<sequence length="948" mass="106342">MEQMAHFTFYSVQDFSALCFRSLCFTLFAAQDGPPLVVTSFVFGEEAVMAQGCKHGHAFFQTLEKFLSNFNSEILQGKHPSLESSTSAPTMEGQRHVTYGEGVGCSRHVRNTMKSSGYSTSRDILETGKRTDRPLSLLVGGPLEENSSTSRPRLSGSKIVRDSVQSSSWDSSMRFDRSQVSKFREVSTTKLAFQPSKLIGHGKKLPHPGRGMQSSFQLQSSPFPWERTALWEGSSTDKDGTKNHSPLSIQIASHEISFWRILRMHPQAIKLNQFMDSKYWACLIVPAVVIALFSHNFIRAYCPKAADPYLIYIYLVCLALFIFELVALSIVRKDYFLGMSFWLDLVGSVTLIPLILGMLEINLIMARAAQAAKSVTRAAKWMQTTDFSKSVIISTAKLFKRKYKVQETEANKDIEPDPEHHHKGKPSQVWTRLSELTSQKLVLGMLVLVILIPNLRIYTKDSGPISSLSMLDHSPLYSAHFNETLQYLYDFYQSHGYNLLYLGVKDECVTPSYVSSGECTSTGQAGSMVCSGLDSGRSTFIQLYPPSTKVADGRKEAEAMYRPTELFIASSESGRSEAFFSIKEIIQRGIQYDMGATIIILLILSAWSFFLSWDSNKLLIQPIERMVRFVKELAEDPVSFAGKILPPTKGGEGKVMETRVVEAALIKIARLTKVALGDAGMDILSVNLKGTAFNPMIPGKKIRACFGFCDIRNFTDATECLQEDVMVFVNKIADLVHSKVVIYHGYPNKNIGDAFLLVWKKTFSDAANKKRGSSFADRALRSFLDIIYSVETSQTLQAYAMHPAIQRRMPGYRIRLGFGLHVGWAIEGAIGSSHKVDPSYLSPHVNMASRLEALTKQYGVVLLLSETVVSNLTKSSLRDNCRRLDRITVKVAVDDYIDGKWHEALDKLHWCQHLWPTDKPIDVLIAFMASHKNMVPQNWKGYRELKEK</sequence>
<keyword evidence="2" id="KW-0472">Membrane</keyword>
<keyword evidence="5" id="KW-1185">Reference proteome</keyword>
<dbReference type="GO" id="GO:0009190">
    <property type="term" value="P:cyclic nucleotide biosynthetic process"/>
    <property type="evidence" value="ECO:0007669"/>
    <property type="project" value="InterPro"/>
</dbReference>
<evidence type="ECO:0000256" key="2">
    <source>
        <dbReference type="SAM" id="Phobius"/>
    </source>
</evidence>
<feature type="transmembrane region" description="Helical" evidence="2">
    <location>
        <begin position="592"/>
        <end position="613"/>
    </location>
</feature>
<feature type="compositionally biased region" description="Basic and acidic residues" evidence="1">
    <location>
        <begin position="123"/>
        <end position="133"/>
    </location>
</feature>
<feature type="transmembrane region" description="Helical" evidence="2">
    <location>
        <begin position="309"/>
        <end position="328"/>
    </location>
</feature>
<evidence type="ECO:0000313" key="5">
    <source>
        <dbReference type="Proteomes" id="UP000886520"/>
    </source>
</evidence>
<dbReference type="AlphaFoldDB" id="A0A9D4ZPY3"/>
<gene>
    <name evidence="4" type="ORF">GOP47_0003241</name>
</gene>
<proteinExistence type="predicted"/>